<keyword evidence="1" id="KW-0472">Membrane</keyword>
<feature type="transmembrane region" description="Helical" evidence="1">
    <location>
        <begin position="45"/>
        <end position="64"/>
    </location>
</feature>
<comment type="caution">
    <text evidence="2">The sequence shown here is derived from an EMBL/GenBank/DDBJ whole genome shotgun (WGS) entry which is preliminary data.</text>
</comment>
<keyword evidence="1" id="KW-1133">Transmembrane helix</keyword>
<feature type="transmembrane region" description="Helical" evidence="1">
    <location>
        <begin position="194"/>
        <end position="213"/>
    </location>
</feature>
<evidence type="ECO:0000313" key="3">
    <source>
        <dbReference type="Proteomes" id="UP000305778"/>
    </source>
</evidence>
<gene>
    <name evidence="2" type="ORF">FCI23_18065</name>
</gene>
<sequence>MLAFIARISVVLTSNGLRGNFGYDASVYYSAADALTFGRLPYRNFVLLHPPGLMLALTPFAVLGRMSTDLTGFVAGNLAFTALGAANAVLVMRVARAMNLDRRAAIVGGVFYAVWLGSVHSEYLSRLEPLGNFALLCGLLTYFGGRRSTSRYLPLVCGLAFGAAASVKIWWAIPLLIVLAWHVPADRRRDLPKVAAGAAVALIAIDGPFFMAAPSQMWHMVVTEQLGRNRSSVTPGARLSQLTGVQGVVSHLSHPAAVAISVLLIVVVLCIMALAWRMRAARVVVVLGAMMGTLLMTAPSWFFFYSDYLAPTAALVTATAVSRTAVPTTARPGPILRTRVISWVSVLAAAATTYTYLTGPHQPVSTFPSTRLASAVRHTRCVMSDSPMGLILLDTLSKDLGDGCPNWIDVTGRTYGVDAATYPGGKPRPRVANPTWQRDLLNYLRSGDAVMLIRTSGTGVSRQTLTALRRGGILATAGGHTIYRTPH</sequence>
<accession>A0A4U0SM33</accession>
<dbReference type="RefSeq" id="WP_136724910.1">
    <property type="nucleotide sequence ID" value="NZ_SUMC01000015.1"/>
</dbReference>
<organism evidence="2 3">
    <name type="scientific">Actinacidiphila oryziradicis</name>
    <dbReference type="NCBI Taxonomy" id="2571141"/>
    <lineage>
        <taxon>Bacteria</taxon>
        <taxon>Bacillati</taxon>
        <taxon>Actinomycetota</taxon>
        <taxon>Actinomycetes</taxon>
        <taxon>Kitasatosporales</taxon>
        <taxon>Streptomycetaceae</taxon>
        <taxon>Actinacidiphila</taxon>
    </lineage>
</organism>
<feature type="transmembrane region" description="Helical" evidence="1">
    <location>
        <begin position="283"/>
        <end position="302"/>
    </location>
</feature>
<feature type="transmembrane region" description="Helical" evidence="1">
    <location>
        <begin position="70"/>
        <end position="92"/>
    </location>
</feature>
<dbReference type="OrthoDB" id="5485682at2"/>
<name>A0A4U0SM33_9ACTN</name>
<dbReference type="EMBL" id="SUMC01000015">
    <property type="protein sequence ID" value="TKA10333.1"/>
    <property type="molecule type" value="Genomic_DNA"/>
</dbReference>
<keyword evidence="3" id="KW-1185">Reference proteome</keyword>
<protein>
    <recommendedName>
        <fullName evidence="4">DUF2029 domain-containing protein</fullName>
    </recommendedName>
</protein>
<dbReference type="AlphaFoldDB" id="A0A4U0SM33"/>
<reference evidence="2 3" key="1">
    <citation type="submission" date="2019-04" db="EMBL/GenBank/DDBJ databases">
        <title>Streptomyces oryziradicis sp. nov., a novel actinomycete isolated from rhizosphere soil of rice (Oryza sativa L.).</title>
        <authorList>
            <person name="Li C."/>
        </authorList>
    </citation>
    <scope>NUCLEOTIDE SEQUENCE [LARGE SCALE GENOMIC DNA]</scope>
    <source>
        <strain evidence="2 3">NEAU-C40</strain>
    </source>
</reference>
<dbReference type="Proteomes" id="UP000305778">
    <property type="component" value="Unassembled WGS sequence"/>
</dbReference>
<feature type="transmembrane region" description="Helical" evidence="1">
    <location>
        <begin position="152"/>
        <end position="182"/>
    </location>
</feature>
<keyword evidence="1" id="KW-0812">Transmembrane</keyword>
<proteinExistence type="predicted"/>
<evidence type="ECO:0000256" key="1">
    <source>
        <dbReference type="SAM" id="Phobius"/>
    </source>
</evidence>
<feature type="transmembrane region" description="Helical" evidence="1">
    <location>
        <begin position="104"/>
        <end position="121"/>
    </location>
</feature>
<feature type="transmembrane region" description="Helical" evidence="1">
    <location>
        <begin position="256"/>
        <end position="276"/>
    </location>
</feature>
<evidence type="ECO:0008006" key="4">
    <source>
        <dbReference type="Google" id="ProtNLM"/>
    </source>
</evidence>
<evidence type="ECO:0000313" key="2">
    <source>
        <dbReference type="EMBL" id="TKA10333.1"/>
    </source>
</evidence>